<keyword evidence="6" id="KW-0906">Nuclear pore complex</keyword>
<evidence type="ECO:0000313" key="11">
    <source>
        <dbReference type="Proteomes" id="UP001642501"/>
    </source>
</evidence>
<accession>A0ABP0DG32</accession>
<evidence type="ECO:0000256" key="5">
    <source>
        <dbReference type="ARBA" id="ARBA00023010"/>
    </source>
</evidence>
<comment type="subcellular location">
    <subcellularLocation>
        <location evidence="1">Nucleus</location>
        <location evidence="1">Nuclear pore complex</location>
    </subcellularLocation>
</comment>
<evidence type="ECO:0000256" key="7">
    <source>
        <dbReference type="ARBA" id="ARBA00023242"/>
    </source>
</evidence>
<organism evidence="10 11">
    <name type="scientific">Sporothrix epigloea</name>
    <dbReference type="NCBI Taxonomy" id="1892477"/>
    <lineage>
        <taxon>Eukaryota</taxon>
        <taxon>Fungi</taxon>
        <taxon>Dikarya</taxon>
        <taxon>Ascomycota</taxon>
        <taxon>Pezizomycotina</taxon>
        <taxon>Sordariomycetes</taxon>
        <taxon>Sordariomycetidae</taxon>
        <taxon>Ophiostomatales</taxon>
        <taxon>Ophiostomataceae</taxon>
        <taxon>Sporothrix</taxon>
    </lineage>
</organism>
<dbReference type="PANTHER" id="PTHR13257">
    <property type="entry name" value="NUCLEOPORIN NUP84-RELATED"/>
    <property type="match status" value="1"/>
</dbReference>
<dbReference type="Proteomes" id="UP001642501">
    <property type="component" value="Unassembled WGS sequence"/>
</dbReference>
<feature type="compositionally biased region" description="Polar residues" evidence="9">
    <location>
        <begin position="7"/>
        <end position="16"/>
    </location>
</feature>
<evidence type="ECO:0000256" key="1">
    <source>
        <dbReference type="ARBA" id="ARBA00004567"/>
    </source>
</evidence>
<dbReference type="EMBL" id="CAWUOM010000032">
    <property type="protein sequence ID" value="CAK7267195.1"/>
    <property type="molecule type" value="Genomic_DNA"/>
</dbReference>
<evidence type="ECO:0008006" key="12">
    <source>
        <dbReference type="Google" id="ProtNLM"/>
    </source>
</evidence>
<evidence type="ECO:0000256" key="6">
    <source>
        <dbReference type="ARBA" id="ARBA00023132"/>
    </source>
</evidence>
<evidence type="ECO:0000256" key="9">
    <source>
        <dbReference type="SAM" id="MobiDB-lite"/>
    </source>
</evidence>
<feature type="coiled-coil region" evidence="8">
    <location>
        <begin position="815"/>
        <end position="842"/>
    </location>
</feature>
<name>A0ABP0DG32_9PEZI</name>
<dbReference type="PANTHER" id="PTHR13257:SF0">
    <property type="entry name" value="NUCLEAR PORE COMPLEX PROTEIN NUP88"/>
    <property type="match status" value="1"/>
</dbReference>
<protein>
    <recommendedName>
        <fullName evidence="12">Nuclear pore complex protein An-Nup82</fullName>
    </recommendedName>
</protein>
<keyword evidence="3" id="KW-0509">mRNA transport</keyword>
<evidence type="ECO:0000256" key="2">
    <source>
        <dbReference type="ARBA" id="ARBA00022448"/>
    </source>
</evidence>
<sequence length="1012" mass="109706">MPKIRSFTPSWLSTDSTDGRGLFSPSSASARRSNIAASTASLHPSSVYSSPTKHQPPPMPGPRRTIARRGTEVFVANGREIRWADLVTMKDNWEVVTQDGFNRSTTTTSLYKTAYRTLKPPVASDIRQLVISPQANYMAVLTTHTVHICVLPDPSHLRASEDPDVPLKTRFFTLGPTTHVTTRQPVVTALWHPLGVNGSAMVTVTRDAVVRLWELSPVDRWSFDTPSLSIDVKKLADGTWLDQDFGASVTTNTSYSPDVFDMEVAAACFGPRSSGGWSSMTLYLAMLGGDVYALCPLLPKRFAPPPALIPSLSVAIVSNLAALEDDPVVTPRAKQLARQQLDWMTQIDNQEPTVIESPAGRADGEPPIEIYTRPANPSNVPRLQGPLEVDLDDVESDDEEGGDGADAAMGELCDIIVIGEKVDTGFLNTEDGAADDQLYYEDLIDSADREGLSLPVICLLTTTGKLHICLDLVGVEAQWLPQRSHHAHKGSLSGSMAGGRVSSTTSSLDAVEDSITSARPLLTFQVVDVVRNAEKRASGWCTFSPDVTSRYSFFVTHPGGITSISLSSWAFRLEQELEESTEAGADFRVRQLVTGENTLRQRVYTHNRDEVLATCSTLLDPDLGFFLLSATQYAPIAICFEASESEDGGFGSGVAAGLATDGQSINTSSAVFRASTAGGARTAAEKAEDKAVLALDFWKARPAFETPPELFASSELSQAKSMLFSSRFQILQHQEVRLSPASLAIFTNAHKIVGKETSRLTYAAAQMFTKLEDLPLHLREQVDSTYMLKRRIDMIAGEDQVDDHNGNNAPPLTDDVRLRRRLQQAQDRHKELASRMETLRRKYSHASVRPLSDKERVWAQEVQALETSLGERPSDESKALALSTTALPSKAASDIGQRVSQVRGLWDDLAKQANTVIKRNGETNSASAADDTKASVASLVSINSGKGTMTSSPPASVAGSTVGNAAIDNKHSIKVPADVRKAKLAHVSELLERETALIEAVTGRLKRLSVAA</sequence>
<evidence type="ECO:0000256" key="3">
    <source>
        <dbReference type="ARBA" id="ARBA00022816"/>
    </source>
</evidence>
<evidence type="ECO:0000256" key="4">
    <source>
        <dbReference type="ARBA" id="ARBA00022927"/>
    </source>
</evidence>
<keyword evidence="2" id="KW-0813">Transport</keyword>
<dbReference type="InterPro" id="IPR037700">
    <property type="entry name" value="NUP88/NUP82"/>
</dbReference>
<reference evidence="10 11" key="1">
    <citation type="submission" date="2024-01" db="EMBL/GenBank/DDBJ databases">
        <authorList>
            <person name="Allen C."/>
            <person name="Tagirdzhanova G."/>
        </authorList>
    </citation>
    <scope>NUCLEOTIDE SEQUENCE [LARGE SCALE GENOMIC DNA]</scope>
    <source>
        <strain evidence="10 11">CBS 573.63</strain>
    </source>
</reference>
<feature type="region of interest" description="Disordered" evidence="9">
    <location>
        <begin position="1"/>
        <end position="65"/>
    </location>
</feature>
<feature type="compositionally biased region" description="Low complexity" evidence="9">
    <location>
        <begin position="24"/>
        <end position="41"/>
    </location>
</feature>
<keyword evidence="7" id="KW-0539">Nucleus</keyword>
<evidence type="ECO:0000256" key="8">
    <source>
        <dbReference type="SAM" id="Coils"/>
    </source>
</evidence>
<keyword evidence="5" id="KW-0811">Translocation</keyword>
<comment type="caution">
    <text evidence="10">The sequence shown here is derived from an EMBL/GenBank/DDBJ whole genome shotgun (WGS) entry which is preliminary data.</text>
</comment>
<proteinExistence type="predicted"/>
<feature type="compositionally biased region" description="Polar residues" evidence="9">
    <location>
        <begin position="42"/>
        <end position="53"/>
    </location>
</feature>
<keyword evidence="8" id="KW-0175">Coiled coil</keyword>
<keyword evidence="4" id="KW-0653">Protein transport</keyword>
<evidence type="ECO:0000313" key="10">
    <source>
        <dbReference type="EMBL" id="CAK7267195.1"/>
    </source>
</evidence>
<keyword evidence="11" id="KW-1185">Reference proteome</keyword>
<gene>
    <name evidence="10" type="ORF">SEPCBS57363_002475</name>
</gene>